<feature type="transmembrane region" description="Helical" evidence="6">
    <location>
        <begin position="21"/>
        <end position="39"/>
    </location>
</feature>
<keyword evidence="8" id="KW-1185">Reference proteome</keyword>
<evidence type="ECO:0000259" key="7">
    <source>
        <dbReference type="SMART" id="SM00382"/>
    </source>
</evidence>
<dbReference type="InterPro" id="IPR027417">
    <property type="entry name" value="P-loop_NTPase"/>
</dbReference>
<dbReference type="GO" id="GO:0006950">
    <property type="term" value="P:response to stress"/>
    <property type="evidence" value="ECO:0007669"/>
    <property type="project" value="UniProtKB-ARBA"/>
</dbReference>
<keyword evidence="6" id="KW-0472">Membrane</keyword>
<keyword evidence="6" id="KW-0812">Transmembrane</keyword>
<keyword evidence="3" id="KW-0378">Hydrolase</keyword>
<dbReference type="Pfam" id="PF14363">
    <property type="entry name" value="AAA_assoc"/>
    <property type="match status" value="1"/>
</dbReference>
<reference evidence="9" key="2">
    <citation type="submission" date="2025-08" db="UniProtKB">
        <authorList>
            <consortium name="RefSeq"/>
        </authorList>
    </citation>
    <scope>IDENTIFICATION</scope>
    <source>
        <tissue evidence="9">Leaf</tissue>
    </source>
</reference>
<dbReference type="GeneID" id="110804540"/>
<accession>A0A9R0JG43</accession>
<dbReference type="InterPro" id="IPR025753">
    <property type="entry name" value="AAA_N_dom"/>
</dbReference>
<dbReference type="InterPro" id="IPR050747">
    <property type="entry name" value="Mitochondrial_chaperone_BCS1"/>
</dbReference>
<protein>
    <submittedName>
        <fullName evidence="9">AAA-ATPase At3g50940</fullName>
    </submittedName>
</protein>
<dbReference type="RefSeq" id="XP_021865834.2">
    <property type="nucleotide sequence ID" value="XM_022010142.2"/>
</dbReference>
<dbReference type="InterPro" id="IPR058017">
    <property type="entry name" value="At3g28540-like_C"/>
</dbReference>
<dbReference type="Gene3D" id="3.40.50.300">
    <property type="entry name" value="P-loop containing nucleotide triphosphate hydrolases"/>
    <property type="match status" value="1"/>
</dbReference>
<dbReference type="SMART" id="SM00382">
    <property type="entry name" value="AAA"/>
    <property type="match status" value="1"/>
</dbReference>
<dbReference type="Gene3D" id="6.10.280.40">
    <property type="match status" value="1"/>
</dbReference>
<evidence type="ECO:0000256" key="2">
    <source>
        <dbReference type="ARBA" id="ARBA00007448"/>
    </source>
</evidence>
<reference evidence="8" key="1">
    <citation type="journal article" date="2021" name="Nat. Commun.">
        <title>Genomic analyses provide insights into spinach domestication and the genetic basis of agronomic traits.</title>
        <authorList>
            <person name="Cai X."/>
            <person name="Sun X."/>
            <person name="Xu C."/>
            <person name="Sun H."/>
            <person name="Wang X."/>
            <person name="Ge C."/>
            <person name="Zhang Z."/>
            <person name="Wang Q."/>
            <person name="Fei Z."/>
            <person name="Jiao C."/>
            <person name="Wang Q."/>
        </authorList>
    </citation>
    <scope>NUCLEOTIDE SEQUENCE [LARGE SCALE GENOMIC DNA]</scope>
    <source>
        <strain evidence="8">cv. Varoflay</strain>
    </source>
</reference>
<dbReference type="SUPFAM" id="SSF52540">
    <property type="entry name" value="P-loop containing nucleoside triphosphate hydrolases"/>
    <property type="match status" value="1"/>
</dbReference>
<comment type="similarity">
    <text evidence="2">Belongs to the AAA ATPase family. BCS1 subfamily.</text>
</comment>
<gene>
    <name evidence="9" type="primary">LOC110804540</name>
</gene>
<dbReference type="KEGG" id="soe:110804540"/>
<keyword evidence="4" id="KW-0460">Magnesium</keyword>
<dbReference type="InterPro" id="IPR003959">
    <property type="entry name" value="ATPase_AAA_core"/>
</dbReference>
<evidence type="ECO:0000313" key="8">
    <source>
        <dbReference type="Proteomes" id="UP000813463"/>
    </source>
</evidence>
<dbReference type="AlphaFoldDB" id="A0A9R0JG43"/>
<dbReference type="InterPro" id="IPR003593">
    <property type="entry name" value="AAA+_ATPase"/>
</dbReference>
<dbReference type="GO" id="GO:0005524">
    <property type="term" value="F:ATP binding"/>
    <property type="evidence" value="ECO:0007669"/>
    <property type="project" value="InterPro"/>
</dbReference>
<comment type="cofactor">
    <cofactor evidence="1">
        <name>Mg(2+)</name>
        <dbReference type="ChEBI" id="CHEBI:18420"/>
    </cofactor>
</comment>
<evidence type="ECO:0000313" key="9">
    <source>
        <dbReference type="RefSeq" id="XP_021865834.2"/>
    </source>
</evidence>
<dbReference type="Pfam" id="PF25568">
    <property type="entry name" value="AAA_lid_At3g28540"/>
    <property type="match status" value="1"/>
</dbReference>
<sequence length="535" mass="61176">MNTITGGITLGKMSIFSASSLFSAYASLTALVTLIQQFYNQFIPQPIRDYISQKIEEWFTKTTTSTTQFTLVIEQYDDGDYDYFNQLFNACEGYLASKLRSTSTRLKVSRPSKKDHVSFRLAQGERFFEEFEGIQLEWSFICNNNANHSSTNNKSNGIHHQSDVVNAMNKSRVGNNYYFELSFDLEHKDRVFDSYLPHIIKFYDEMEELKKDLKLFTLDCGGGKTGSWRSVKFKHPFTFDALAMEPDMKKAVVDDLDRFLGRREFYRKVGRAWKRGYLLYGPPGTGKSSLIAAMANHIKFDIYDLQLSSVINDLVLRRLLLSTSNKSILVIEDIDCSWGLADRQMHHPVAEVKDIRYGNGSDYDMVSQSQSQISLSGLLNFIDGLWSSCGDERIFVFTTNHKEKLDPALLRPGRMDMHINMSYLTMPGFRILALNYLNISGEHHLFREIEQLIEDTKVSPAQVAEELIRSDDPDIALSSLVKMLREHQLEQTQKMKMINFPNLSNGKMNGNHNGNGLGNYTNGVVHDYSDEFSSD</sequence>
<organism evidence="8 9">
    <name type="scientific">Spinacia oleracea</name>
    <name type="common">Spinach</name>
    <dbReference type="NCBI Taxonomy" id="3562"/>
    <lineage>
        <taxon>Eukaryota</taxon>
        <taxon>Viridiplantae</taxon>
        <taxon>Streptophyta</taxon>
        <taxon>Embryophyta</taxon>
        <taxon>Tracheophyta</taxon>
        <taxon>Spermatophyta</taxon>
        <taxon>Magnoliopsida</taxon>
        <taxon>eudicotyledons</taxon>
        <taxon>Gunneridae</taxon>
        <taxon>Pentapetalae</taxon>
        <taxon>Caryophyllales</taxon>
        <taxon>Chenopodiaceae</taxon>
        <taxon>Chenopodioideae</taxon>
        <taxon>Anserineae</taxon>
        <taxon>Spinacia</taxon>
    </lineage>
</organism>
<proteinExistence type="inferred from homology"/>
<evidence type="ECO:0000256" key="3">
    <source>
        <dbReference type="ARBA" id="ARBA00022801"/>
    </source>
</evidence>
<keyword evidence="6" id="KW-1133">Transmembrane helix</keyword>
<name>A0A9R0JG43_SPIOL</name>
<evidence type="ECO:0000256" key="5">
    <source>
        <dbReference type="ARBA" id="ARBA00049360"/>
    </source>
</evidence>
<dbReference type="Proteomes" id="UP000813463">
    <property type="component" value="Chromosome 3"/>
</dbReference>
<feature type="domain" description="AAA+ ATPase" evidence="7">
    <location>
        <begin position="273"/>
        <end position="425"/>
    </location>
</feature>
<comment type="catalytic activity">
    <reaction evidence="5">
        <text>ATP + H2O = ADP + phosphate + H(+)</text>
        <dbReference type="Rhea" id="RHEA:13065"/>
        <dbReference type="ChEBI" id="CHEBI:15377"/>
        <dbReference type="ChEBI" id="CHEBI:15378"/>
        <dbReference type="ChEBI" id="CHEBI:30616"/>
        <dbReference type="ChEBI" id="CHEBI:43474"/>
        <dbReference type="ChEBI" id="CHEBI:456216"/>
    </reaction>
</comment>
<dbReference type="GO" id="GO:0016887">
    <property type="term" value="F:ATP hydrolysis activity"/>
    <property type="evidence" value="ECO:0007669"/>
    <property type="project" value="InterPro"/>
</dbReference>
<dbReference type="PANTHER" id="PTHR23070">
    <property type="entry name" value="BCS1 AAA-TYPE ATPASE"/>
    <property type="match status" value="1"/>
</dbReference>
<evidence type="ECO:0000256" key="6">
    <source>
        <dbReference type="SAM" id="Phobius"/>
    </source>
</evidence>
<evidence type="ECO:0000256" key="1">
    <source>
        <dbReference type="ARBA" id="ARBA00001946"/>
    </source>
</evidence>
<dbReference type="Pfam" id="PF00004">
    <property type="entry name" value="AAA"/>
    <property type="match status" value="1"/>
</dbReference>
<evidence type="ECO:0000256" key="4">
    <source>
        <dbReference type="ARBA" id="ARBA00022842"/>
    </source>
</evidence>